<organism evidence="1 2">
    <name type="scientific">Isoptericola dokdonensis DS-3</name>
    <dbReference type="NCBI Taxonomy" id="1300344"/>
    <lineage>
        <taxon>Bacteria</taxon>
        <taxon>Bacillati</taxon>
        <taxon>Actinomycetota</taxon>
        <taxon>Actinomycetes</taxon>
        <taxon>Micrococcales</taxon>
        <taxon>Promicromonosporaceae</taxon>
        <taxon>Isoptericola</taxon>
    </lineage>
</organism>
<evidence type="ECO:0000313" key="1">
    <source>
        <dbReference type="EMBL" id="ANC31338.1"/>
    </source>
</evidence>
<dbReference type="NCBIfam" id="NF006743">
    <property type="entry name" value="PRK09270.1-2"/>
    <property type="match status" value="1"/>
</dbReference>
<reference evidence="1 2" key="1">
    <citation type="submission" date="2016-01" db="EMBL/GenBank/DDBJ databases">
        <title>Complete genome sequence of a soil Actinobacterium, Isoptericola dokdonensis DS-3.</title>
        <authorList>
            <person name="Kwon S.-K."/>
            <person name="Kim J.F."/>
        </authorList>
    </citation>
    <scope>NUCLEOTIDE SEQUENCE [LARGE SCALE GENOMIC DNA]</scope>
    <source>
        <strain evidence="1 2">DS-3</strain>
    </source>
</reference>
<dbReference type="EMBL" id="CP014209">
    <property type="protein sequence ID" value="ANC31338.1"/>
    <property type="molecule type" value="Genomic_DNA"/>
</dbReference>
<proteinExistence type="predicted"/>
<dbReference type="RefSeq" id="WP_083973085.1">
    <property type="nucleotide sequence ID" value="NZ_CP014209.1"/>
</dbReference>
<dbReference type="SUPFAM" id="SSF52540">
    <property type="entry name" value="P-loop containing nucleoside triphosphate hydrolases"/>
    <property type="match status" value="1"/>
</dbReference>
<keyword evidence="2" id="KW-1185">Reference proteome</keyword>
<evidence type="ECO:0000313" key="2">
    <source>
        <dbReference type="Proteomes" id="UP000076794"/>
    </source>
</evidence>
<dbReference type="Pfam" id="PF03308">
    <property type="entry name" value="MeaB"/>
    <property type="match status" value="1"/>
</dbReference>
<name>A0A161I738_9MICO</name>
<dbReference type="PANTHER" id="PTHR10285">
    <property type="entry name" value="URIDINE KINASE"/>
    <property type="match status" value="1"/>
</dbReference>
<dbReference type="AlphaFoldDB" id="A0A161I738"/>
<protein>
    <submittedName>
        <fullName evidence="1">Nucleoside triphosphate hydrolase domain-containing protein</fullName>
    </submittedName>
</protein>
<dbReference type="KEGG" id="ido:I598_1790"/>
<dbReference type="OrthoDB" id="3192509at2"/>
<sequence>MRSGTTPPAGPRPGATRPAVLTLDTRTLIERARALAVPGRRTILGITGPPGAGKSTLADAVVAALGPSLAVAVGMDGFHLSAAVLAAHGSAGRKGAIDTFDDTGYAALVARLADARPGDHPVYAPAFRREIEEPVAAGVEVPADVPLVVTEGNYLLADVGAWPAARDRMTEVWYVDVPDDVRRGRLVDRHHAFGKDRDDAHRWAHGSDEVNAAVVRETRDRATLVVRIA</sequence>
<dbReference type="GO" id="GO:0016787">
    <property type="term" value="F:hydrolase activity"/>
    <property type="evidence" value="ECO:0007669"/>
    <property type="project" value="UniProtKB-KW"/>
</dbReference>
<dbReference type="Proteomes" id="UP000076794">
    <property type="component" value="Chromosome"/>
</dbReference>
<keyword evidence="1" id="KW-0378">Hydrolase</keyword>
<gene>
    <name evidence="1" type="ORF">I598_1790</name>
</gene>
<dbReference type="PATRIC" id="fig|1300344.3.peg.1797"/>
<accession>A0A161I738</accession>
<dbReference type="InterPro" id="IPR027417">
    <property type="entry name" value="P-loop_NTPase"/>
</dbReference>
<dbReference type="Gene3D" id="3.40.50.300">
    <property type="entry name" value="P-loop containing nucleotide triphosphate hydrolases"/>
    <property type="match status" value="2"/>
</dbReference>